<feature type="transmembrane region" description="Helical" evidence="10">
    <location>
        <begin position="40"/>
        <end position="61"/>
    </location>
</feature>
<keyword evidence="9 10" id="KW-1208">Phospholipid metabolism</keyword>
<keyword evidence="5 10" id="KW-1133">Transmembrane helix</keyword>
<comment type="subunit">
    <text evidence="10">Probably interacts with PlsX.</text>
</comment>
<dbReference type="Pfam" id="PF02660">
    <property type="entry name" value="G3P_acyltransf"/>
    <property type="match status" value="1"/>
</dbReference>
<comment type="pathway">
    <text evidence="10">Lipid metabolism; phospholipid metabolism.</text>
</comment>
<comment type="subcellular location">
    <subcellularLocation>
        <location evidence="10">Cell membrane</location>
        <topology evidence="10">Multi-pass membrane protein</topology>
    </subcellularLocation>
</comment>
<feature type="transmembrane region" description="Helical" evidence="10">
    <location>
        <begin position="73"/>
        <end position="93"/>
    </location>
</feature>
<dbReference type="PANTHER" id="PTHR30309">
    <property type="entry name" value="INNER MEMBRANE PROTEIN YGIH"/>
    <property type="match status" value="1"/>
</dbReference>
<keyword evidence="1 10" id="KW-1003">Cell membrane</keyword>
<comment type="caution">
    <text evidence="11">The sequence shown here is derived from an EMBL/GenBank/DDBJ whole genome shotgun (WGS) entry which is preliminary data.</text>
</comment>
<dbReference type="GO" id="GO:0016746">
    <property type="term" value="F:acyltransferase activity"/>
    <property type="evidence" value="ECO:0007669"/>
    <property type="project" value="UniProtKB-KW"/>
</dbReference>
<comment type="similarity">
    <text evidence="10">Belongs to the PlsY family.</text>
</comment>
<keyword evidence="3 10" id="KW-0808">Transferase</keyword>
<organism evidence="11 12">
    <name type="scientific">Faecousia intestinalis</name>
    <dbReference type="NCBI Taxonomy" id="3133167"/>
    <lineage>
        <taxon>Bacteria</taxon>
        <taxon>Bacillati</taxon>
        <taxon>Bacillota</taxon>
        <taxon>Clostridia</taxon>
        <taxon>Eubacteriales</taxon>
        <taxon>Oscillospiraceae</taxon>
        <taxon>Faecousia</taxon>
    </lineage>
</organism>
<keyword evidence="11" id="KW-0012">Acyltransferase</keyword>
<evidence type="ECO:0000256" key="6">
    <source>
        <dbReference type="ARBA" id="ARBA00023098"/>
    </source>
</evidence>
<evidence type="ECO:0000256" key="4">
    <source>
        <dbReference type="ARBA" id="ARBA00022692"/>
    </source>
</evidence>
<name>A0ABV1GA31_9FIRM</name>
<dbReference type="EC" id="2.3.1.275" evidence="10"/>
<feature type="transmembrane region" description="Helical" evidence="10">
    <location>
        <begin position="105"/>
        <end position="130"/>
    </location>
</feature>
<protein>
    <recommendedName>
        <fullName evidence="10">Glycerol-3-phosphate acyltransferase</fullName>
    </recommendedName>
    <alternativeName>
        <fullName evidence="10">Acyl-PO4 G3P acyltransferase</fullName>
    </alternativeName>
    <alternativeName>
        <fullName evidence="10">Acyl-phosphate--glycerol-3-phosphate acyltransferase</fullName>
    </alternativeName>
    <alternativeName>
        <fullName evidence="10">G3P acyltransferase</fullName>
        <shortName evidence="10">GPAT</shortName>
        <ecNumber evidence="10">2.3.1.275</ecNumber>
    </alternativeName>
    <alternativeName>
        <fullName evidence="10">Lysophosphatidic acid synthase</fullName>
        <shortName evidence="10">LPA synthase</shortName>
    </alternativeName>
</protein>
<evidence type="ECO:0000256" key="9">
    <source>
        <dbReference type="ARBA" id="ARBA00023264"/>
    </source>
</evidence>
<dbReference type="HAMAP" id="MF_01043">
    <property type="entry name" value="PlsY"/>
    <property type="match status" value="1"/>
</dbReference>
<sequence>MSKYILCALLGYFAGCFSPSYLLSRRRGFDIRTFGSGNAGATNMMLAAGLKPGLVVMALDVSKAFVVTFPLRLLLPPLCAALAGLLCVLGHIFPVFLRFRGGKGTARLCGTVLGLTPELVLPLLALMFIIGMIWNRASILPLLTALVYAPLYLLRTGDWRGTIALALIFPAMLWAHRSNFARWREGKEQTFRQFLFGRHEPQREEAGE</sequence>
<gene>
    <name evidence="10" type="primary">plsY</name>
    <name evidence="11" type="ORF">WMO66_13265</name>
</gene>
<keyword evidence="6 10" id="KW-0443">Lipid metabolism</keyword>
<evidence type="ECO:0000313" key="11">
    <source>
        <dbReference type="EMBL" id="MEQ2512199.1"/>
    </source>
</evidence>
<dbReference type="InterPro" id="IPR003811">
    <property type="entry name" value="G3P_acylTferase_PlsY"/>
</dbReference>
<evidence type="ECO:0000256" key="7">
    <source>
        <dbReference type="ARBA" id="ARBA00023136"/>
    </source>
</evidence>
<evidence type="ECO:0000256" key="10">
    <source>
        <dbReference type="HAMAP-Rule" id="MF_01043"/>
    </source>
</evidence>
<proteinExistence type="inferred from homology"/>
<keyword evidence="7 10" id="KW-0472">Membrane</keyword>
<reference evidence="11 12" key="1">
    <citation type="submission" date="2024-03" db="EMBL/GenBank/DDBJ databases">
        <title>Human intestinal bacterial collection.</title>
        <authorList>
            <person name="Pauvert C."/>
            <person name="Hitch T.C.A."/>
            <person name="Clavel T."/>
        </authorList>
    </citation>
    <scope>NUCLEOTIDE SEQUENCE [LARGE SCALE GENOMIC DNA]</scope>
    <source>
        <strain evidence="11 12">CLA-AA-H192</strain>
    </source>
</reference>
<dbReference type="RefSeq" id="WP_349136884.1">
    <property type="nucleotide sequence ID" value="NZ_JBBMFF010000264.1"/>
</dbReference>
<feature type="transmembrane region" description="Helical" evidence="10">
    <location>
        <begin position="159"/>
        <end position="175"/>
    </location>
</feature>
<evidence type="ECO:0000313" key="12">
    <source>
        <dbReference type="Proteomes" id="UP001491552"/>
    </source>
</evidence>
<accession>A0ABV1GA31</accession>
<dbReference type="EMBL" id="JBBMFF010000264">
    <property type="protein sequence ID" value="MEQ2512199.1"/>
    <property type="molecule type" value="Genomic_DNA"/>
</dbReference>
<keyword evidence="8 10" id="KW-0594">Phospholipid biosynthesis</keyword>
<comment type="catalytic activity">
    <reaction evidence="10">
        <text>an acyl phosphate + sn-glycerol 3-phosphate = a 1-acyl-sn-glycero-3-phosphate + phosphate</text>
        <dbReference type="Rhea" id="RHEA:34075"/>
        <dbReference type="ChEBI" id="CHEBI:43474"/>
        <dbReference type="ChEBI" id="CHEBI:57597"/>
        <dbReference type="ChEBI" id="CHEBI:57970"/>
        <dbReference type="ChEBI" id="CHEBI:59918"/>
        <dbReference type="EC" id="2.3.1.275"/>
    </reaction>
</comment>
<evidence type="ECO:0000256" key="5">
    <source>
        <dbReference type="ARBA" id="ARBA00022989"/>
    </source>
</evidence>
<comment type="function">
    <text evidence="10">Catalyzes the transfer of an acyl group from acyl-phosphate (acyl-PO(4)) to glycerol-3-phosphate (G3P) to form lysophosphatidic acid (LPA). This enzyme utilizes acyl-phosphate as fatty acyl donor, but not acyl-CoA or acyl-ACP.</text>
</comment>
<evidence type="ECO:0000256" key="1">
    <source>
        <dbReference type="ARBA" id="ARBA00022475"/>
    </source>
</evidence>
<dbReference type="Proteomes" id="UP001491552">
    <property type="component" value="Unassembled WGS sequence"/>
</dbReference>
<evidence type="ECO:0000256" key="3">
    <source>
        <dbReference type="ARBA" id="ARBA00022679"/>
    </source>
</evidence>
<dbReference type="SMART" id="SM01207">
    <property type="entry name" value="G3P_acyltransf"/>
    <property type="match status" value="1"/>
</dbReference>
<dbReference type="PANTHER" id="PTHR30309:SF0">
    <property type="entry name" value="GLYCEROL-3-PHOSPHATE ACYLTRANSFERASE-RELATED"/>
    <property type="match status" value="1"/>
</dbReference>
<keyword evidence="4 10" id="KW-0812">Transmembrane</keyword>
<keyword evidence="12" id="KW-1185">Reference proteome</keyword>
<evidence type="ECO:0000256" key="2">
    <source>
        <dbReference type="ARBA" id="ARBA00022516"/>
    </source>
</evidence>
<keyword evidence="2 10" id="KW-0444">Lipid biosynthesis</keyword>
<evidence type="ECO:0000256" key="8">
    <source>
        <dbReference type="ARBA" id="ARBA00023209"/>
    </source>
</evidence>